<accession>A0AAQ3JYB3</accession>
<name>A0AAQ3JYB3_9LILI</name>
<feature type="transmembrane region" description="Helical" evidence="2">
    <location>
        <begin position="16"/>
        <end position="34"/>
    </location>
</feature>
<feature type="compositionally biased region" description="Polar residues" evidence="1">
    <location>
        <begin position="86"/>
        <end position="98"/>
    </location>
</feature>
<reference evidence="3 4" key="1">
    <citation type="submission" date="2023-10" db="EMBL/GenBank/DDBJ databases">
        <title>Chromosome-scale genome assembly provides insights into flower coloration mechanisms of Canna indica.</title>
        <authorList>
            <person name="Li C."/>
        </authorList>
    </citation>
    <scope>NUCLEOTIDE SEQUENCE [LARGE SCALE GENOMIC DNA]</scope>
    <source>
        <tissue evidence="3">Flower</tissue>
    </source>
</reference>
<sequence>MQLLIDQMAPPCSSKHTAVGISLCCLLLFIHWSLYCNNPLISTLLTLSLIVLSSSLPFLLPSIRQHNTVGQNDEASEESEDRSLQADESLSPRASQCLKSDDDQSSYCSVESSEDSISDDENLIEISLPDGHFVLPEEPRARLKPLLQDRRRGVLMELLSEINEEDNLIEIDIARGSIKCSRVGIMA</sequence>
<dbReference type="AlphaFoldDB" id="A0AAQ3JYB3"/>
<keyword evidence="2" id="KW-1133">Transmembrane helix</keyword>
<evidence type="ECO:0000256" key="1">
    <source>
        <dbReference type="SAM" id="MobiDB-lite"/>
    </source>
</evidence>
<proteinExistence type="predicted"/>
<dbReference type="PANTHER" id="PTHR35708">
    <property type="entry name" value="GB|AAD25831.1"/>
    <property type="match status" value="1"/>
</dbReference>
<gene>
    <name evidence="3" type="ORF">Cni_G07160</name>
</gene>
<feature type="transmembrane region" description="Helical" evidence="2">
    <location>
        <begin position="40"/>
        <end position="60"/>
    </location>
</feature>
<evidence type="ECO:0000256" key="2">
    <source>
        <dbReference type="SAM" id="Phobius"/>
    </source>
</evidence>
<keyword evidence="4" id="KW-1185">Reference proteome</keyword>
<feature type="region of interest" description="Disordered" evidence="1">
    <location>
        <begin position="69"/>
        <end position="118"/>
    </location>
</feature>
<dbReference type="PANTHER" id="PTHR35708:SF3">
    <property type="entry name" value="GB|AAD25831.1"/>
    <property type="match status" value="1"/>
</dbReference>
<evidence type="ECO:0000313" key="4">
    <source>
        <dbReference type="Proteomes" id="UP001327560"/>
    </source>
</evidence>
<dbReference type="EMBL" id="CP136891">
    <property type="protein sequence ID" value="WOK98448.1"/>
    <property type="molecule type" value="Genomic_DNA"/>
</dbReference>
<dbReference type="Proteomes" id="UP001327560">
    <property type="component" value="Chromosome 2"/>
</dbReference>
<keyword evidence="2" id="KW-0472">Membrane</keyword>
<protein>
    <submittedName>
        <fullName evidence="3">Uncharacterized protein</fullName>
    </submittedName>
</protein>
<organism evidence="3 4">
    <name type="scientific">Canna indica</name>
    <name type="common">Indian-shot</name>
    <dbReference type="NCBI Taxonomy" id="4628"/>
    <lineage>
        <taxon>Eukaryota</taxon>
        <taxon>Viridiplantae</taxon>
        <taxon>Streptophyta</taxon>
        <taxon>Embryophyta</taxon>
        <taxon>Tracheophyta</taxon>
        <taxon>Spermatophyta</taxon>
        <taxon>Magnoliopsida</taxon>
        <taxon>Liliopsida</taxon>
        <taxon>Zingiberales</taxon>
        <taxon>Cannaceae</taxon>
        <taxon>Canna</taxon>
    </lineage>
</organism>
<evidence type="ECO:0000313" key="3">
    <source>
        <dbReference type="EMBL" id="WOK98448.1"/>
    </source>
</evidence>
<keyword evidence="2" id="KW-0812">Transmembrane</keyword>